<dbReference type="PANTHER" id="PTHR35011:SF4">
    <property type="entry name" value="SLL1102 PROTEIN"/>
    <property type="match status" value="1"/>
</dbReference>
<evidence type="ECO:0000256" key="4">
    <source>
        <dbReference type="ARBA" id="ARBA00022519"/>
    </source>
</evidence>
<comment type="function">
    <text evidence="9">Part of the tripartite ATP-independent periplasmic (TRAP) transport system.</text>
</comment>
<accession>A0ABW7I841</accession>
<dbReference type="RefSeq" id="WP_377170121.1">
    <property type="nucleotide sequence ID" value="NZ_JBHTJC010000002.1"/>
</dbReference>
<comment type="caution">
    <text evidence="11">The sequence shown here is derived from an EMBL/GenBank/DDBJ whole genome shotgun (WGS) entry which is preliminary data.</text>
</comment>
<keyword evidence="3" id="KW-1003">Cell membrane</keyword>
<keyword evidence="5 9" id="KW-0812">Transmembrane</keyword>
<comment type="similarity">
    <text evidence="8 9">Belongs to the TRAP transporter small permease family.</text>
</comment>
<organism evidence="11 12">
    <name type="scientific">Roseovarius aquimarinus</name>
    <dbReference type="NCBI Taxonomy" id="1229156"/>
    <lineage>
        <taxon>Bacteria</taxon>
        <taxon>Pseudomonadati</taxon>
        <taxon>Pseudomonadota</taxon>
        <taxon>Alphaproteobacteria</taxon>
        <taxon>Rhodobacterales</taxon>
        <taxon>Roseobacteraceae</taxon>
        <taxon>Roseovarius</taxon>
    </lineage>
</organism>
<comment type="subunit">
    <text evidence="9">The complex comprises the extracytoplasmic solute receptor protein and the two transmembrane proteins.</text>
</comment>
<evidence type="ECO:0000313" key="12">
    <source>
        <dbReference type="Proteomes" id="UP001607157"/>
    </source>
</evidence>
<dbReference type="PANTHER" id="PTHR35011">
    <property type="entry name" value="2,3-DIKETO-L-GULONATE TRAP TRANSPORTER SMALL PERMEASE PROTEIN YIAM"/>
    <property type="match status" value="1"/>
</dbReference>
<evidence type="ECO:0000256" key="7">
    <source>
        <dbReference type="ARBA" id="ARBA00023136"/>
    </source>
</evidence>
<feature type="transmembrane region" description="Helical" evidence="9">
    <location>
        <begin position="145"/>
        <end position="166"/>
    </location>
</feature>
<keyword evidence="2 9" id="KW-0813">Transport</keyword>
<comment type="subcellular location">
    <subcellularLocation>
        <location evidence="1 9">Cell inner membrane</location>
        <topology evidence="1 9">Multi-pass membrane protein</topology>
    </subcellularLocation>
</comment>
<evidence type="ECO:0000256" key="2">
    <source>
        <dbReference type="ARBA" id="ARBA00022448"/>
    </source>
</evidence>
<feature type="transmembrane region" description="Helical" evidence="9">
    <location>
        <begin position="64"/>
        <end position="82"/>
    </location>
</feature>
<proteinExistence type="inferred from homology"/>
<feature type="domain" description="Tripartite ATP-independent periplasmic transporters DctQ component" evidence="10">
    <location>
        <begin position="63"/>
        <end position="173"/>
    </location>
</feature>
<keyword evidence="12" id="KW-1185">Reference proteome</keyword>
<evidence type="ECO:0000256" key="9">
    <source>
        <dbReference type="RuleBase" id="RU369079"/>
    </source>
</evidence>
<name>A0ABW7I841_9RHOB</name>
<evidence type="ECO:0000256" key="1">
    <source>
        <dbReference type="ARBA" id="ARBA00004429"/>
    </source>
</evidence>
<dbReference type="EMBL" id="JBIHMM010000002">
    <property type="protein sequence ID" value="MFH0254321.1"/>
    <property type="molecule type" value="Genomic_DNA"/>
</dbReference>
<reference evidence="11 12" key="1">
    <citation type="submission" date="2024-10" db="EMBL/GenBank/DDBJ databases">
        <authorList>
            <person name="Yang X.-N."/>
        </authorList>
    </citation>
    <scope>NUCLEOTIDE SEQUENCE [LARGE SCALE GENOMIC DNA]</scope>
    <source>
        <strain evidence="11 12">CAU 1059</strain>
    </source>
</reference>
<evidence type="ECO:0000259" key="10">
    <source>
        <dbReference type="Pfam" id="PF04290"/>
    </source>
</evidence>
<dbReference type="InterPro" id="IPR055348">
    <property type="entry name" value="DctQ"/>
</dbReference>
<keyword evidence="7 9" id="KW-0472">Membrane</keyword>
<evidence type="ECO:0000256" key="3">
    <source>
        <dbReference type="ARBA" id="ARBA00022475"/>
    </source>
</evidence>
<feature type="transmembrane region" description="Helical" evidence="9">
    <location>
        <begin position="103"/>
        <end position="125"/>
    </location>
</feature>
<keyword evidence="6 9" id="KW-1133">Transmembrane helix</keyword>
<gene>
    <name evidence="11" type="ORF">ACGRVM_10480</name>
</gene>
<evidence type="ECO:0000256" key="5">
    <source>
        <dbReference type="ARBA" id="ARBA00022692"/>
    </source>
</evidence>
<sequence>MTQGRYARLERGVLNGFAALLIVLMGAIAVQVVASLFDINPLVRFERALPWLGQAVTLNSLLDLQWHLLAVIALLPAGIVWLRDGHVRVDFLYDRYPPRARHALDLGGNIVFAAPFFVMAIPGAFDFWHRSWRSGEGSASGGLNDLWLIKAVLPLGLGLVALAALIESVRLMRALVRG</sequence>
<keyword evidence="4 9" id="KW-0997">Cell inner membrane</keyword>
<protein>
    <recommendedName>
        <fullName evidence="9">TRAP transporter small permease protein</fullName>
    </recommendedName>
</protein>
<dbReference type="Pfam" id="PF04290">
    <property type="entry name" value="DctQ"/>
    <property type="match status" value="1"/>
</dbReference>
<evidence type="ECO:0000313" key="11">
    <source>
        <dbReference type="EMBL" id="MFH0254321.1"/>
    </source>
</evidence>
<evidence type="ECO:0000256" key="6">
    <source>
        <dbReference type="ARBA" id="ARBA00022989"/>
    </source>
</evidence>
<dbReference type="InterPro" id="IPR007387">
    <property type="entry name" value="TRAP_DctQ"/>
</dbReference>
<evidence type="ECO:0000256" key="8">
    <source>
        <dbReference type="ARBA" id="ARBA00038436"/>
    </source>
</evidence>
<dbReference type="Proteomes" id="UP001607157">
    <property type="component" value="Unassembled WGS sequence"/>
</dbReference>
<feature type="transmembrane region" description="Helical" evidence="9">
    <location>
        <begin position="12"/>
        <end position="37"/>
    </location>
</feature>